<dbReference type="AlphaFoldDB" id="A0AAD5DJ10"/>
<dbReference type="Pfam" id="PF00194">
    <property type="entry name" value="Carb_anhydrase"/>
    <property type="match status" value="1"/>
</dbReference>
<evidence type="ECO:0000313" key="8">
    <source>
        <dbReference type="EMBL" id="KAI7837189.1"/>
    </source>
</evidence>
<comment type="similarity">
    <text evidence="1">Belongs to the alpha-carbonic anhydrase family.</text>
</comment>
<dbReference type="PANTHER" id="PTHR18952:SF265">
    <property type="entry name" value="CARBONIC ANHYDRASE"/>
    <property type="match status" value="1"/>
</dbReference>
<keyword evidence="9" id="KW-1185">Reference proteome</keyword>
<dbReference type="SMART" id="SM01057">
    <property type="entry name" value="Carb_anhydrase"/>
    <property type="match status" value="1"/>
</dbReference>
<dbReference type="InterPro" id="IPR036398">
    <property type="entry name" value="CA_dom_sf"/>
</dbReference>
<proteinExistence type="inferred from homology"/>
<protein>
    <recommendedName>
        <fullName evidence="2">carbonic anhydrase</fullName>
        <ecNumber evidence="2">4.2.1.1</ecNumber>
    </recommendedName>
</protein>
<evidence type="ECO:0000259" key="7">
    <source>
        <dbReference type="PROSITE" id="PS51144"/>
    </source>
</evidence>
<dbReference type="CDD" id="cd03124">
    <property type="entry name" value="alpha_CA_prokaryotic_like"/>
    <property type="match status" value="1"/>
</dbReference>
<dbReference type="InterPro" id="IPR001148">
    <property type="entry name" value="CA_dom"/>
</dbReference>
<accession>A0AAD5DJ10</accession>
<keyword evidence="5" id="KW-0456">Lyase</keyword>
<keyword evidence="3" id="KW-0479">Metal-binding</keyword>
<evidence type="ECO:0000256" key="3">
    <source>
        <dbReference type="ARBA" id="ARBA00022723"/>
    </source>
</evidence>
<feature type="domain" description="Alpha-carbonic anhydrase" evidence="7">
    <location>
        <begin position="3"/>
        <end position="302"/>
    </location>
</feature>
<evidence type="ECO:0000256" key="5">
    <source>
        <dbReference type="ARBA" id="ARBA00023239"/>
    </source>
</evidence>
<dbReference type="Proteomes" id="UP001205105">
    <property type="component" value="Unassembled WGS sequence"/>
</dbReference>
<name>A0AAD5DJ10_9CHLO</name>
<evidence type="ECO:0000256" key="6">
    <source>
        <dbReference type="ARBA" id="ARBA00048348"/>
    </source>
</evidence>
<reference evidence="8" key="1">
    <citation type="submission" date="2020-11" db="EMBL/GenBank/DDBJ databases">
        <title>Chlorella ohadii genome sequencing and assembly.</title>
        <authorList>
            <person name="Murik O."/>
            <person name="Treves H."/>
            <person name="Kedem I."/>
            <person name="Shotland Y."/>
            <person name="Kaplan A."/>
        </authorList>
    </citation>
    <scope>NUCLEOTIDE SEQUENCE</scope>
    <source>
        <strain evidence="8">1</strain>
    </source>
</reference>
<dbReference type="InterPro" id="IPR041891">
    <property type="entry name" value="Alpha_CA_prokaryot-like"/>
</dbReference>
<dbReference type="GO" id="GO:0008270">
    <property type="term" value="F:zinc ion binding"/>
    <property type="evidence" value="ECO:0007669"/>
    <property type="project" value="InterPro"/>
</dbReference>
<dbReference type="EC" id="4.2.1.1" evidence="2"/>
<dbReference type="PROSITE" id="PS51144">
    <property type="entry name" value="ALPHA_CA_2"/>
    <property type="match status" value="1"/>
</dbReference>
<comment type="caution">
    <text evidence="8">The sequence shown here is derived from an EMBL/GenBank/DDBJ whole genome shotgun (WGS) entry which is preliminary data.</text>
</comment>
<dbReference type="Gene3D" id="3.10.200.10">
    <property type="entry name" value="Alpha carbonic anhydrase"/>
    <property type="match status" value="1"/>
</dbReference>
<dbReference type="EMBL" id="JADXDR010000161">
    <property type="protein sequence ID" value="KAI7837189.1"/>
    <property type="molecule type" value="Genomic_DNA"/>
</dbReference>
<evidence type="ECO:0000313" key="9">
    <source>
        <dbReference type="Proteomes" id="UP001205105"/>
    </source>
</evidence>
<sequence>MAVGCPYNHIQAGWDWKAQDSACSWTCGGKSQSPINVPARTNGQLDRRLRANTQFGIAKNLTVLNLGHAVQVEFDPPVGNKAAVAICDNSIYGLYKLRNPNRECRKLTYAAVEPLQFHFHATSEHLLSGRSTQLELHIVTKVVNRTGFALPAECQGEKPCLAVFGVLYDLNVDTAATVGDARIQRIIDALPQECEEAGRTCKNAMPGVLDLSELLPGGKSWAKHQMKAEPKYNTYSGSLTTPPCTEGVMWHVFSEVKATLSYFQAVKLQTALSTVMEGGHEAANRLNNRWVLPLNGRNVFGA</sequence>
<evidence type="ECO:0000256" key="2">
    <source>
        <dbReference type="ARBA" id="ARBA00012925"/>
    </source>
</evidence>
<comment type="catalytic activity">
    <reaction evidence="6">
        <text>hydrogencarbonate + H(+) = CO2 + H2O</text>
        <dbReference type="Rhea" id="RHEA:10748"/>
        <dbReference type="ChEBI" id="CHEBI:15377"/>
        <dbReference type="ChEBI" id="CHEBI:15378"/>
        <dbReference type="ChEBI" id="CHEBI:16526"/>
        <dbReference type="ChEBI" id="CHEBI:17544"/>
        <dbReference type="EC" id="4.2.1.1"/>
    </reaction>
</comment>
<organism evidence="8 9">
    <name type="scientific">Chlorella ohadii</name>
    <dbReference type="NCBI Taxonomy" id="2649997"/>
    <lineage>
        <taxon>Eukaryota</taxon>
        <taxon>Viridiplantae</taxon>
        <taxon>Chlorophyta</taxon>
        <taxon>core chlorophytes</taxon>
        <taxon>Trebouxiophyceae</taxon>
        <taxon>Chlorellales</taxon>
        <taxon>Chlorellaceae</taxon>
        <taxon>Chlorella clade</taxon>
        <taxon>Chlorella</taxon>
    </lineage>
</organism>
<dbReference type="SUPFAM" id="SSF51069">
    <property type="entry name" value="Carbonic anhydrase"/>
    <property type="match status" value="1"/>
</dbReference>
<dbReference type="PANTHER" id="PTHR18952">
    <property type="entry name" value="CARBONIC ANHYDRASE"/>
    <property type="match status" value="1"/>
</dbReference>
<dbReference type="InterPro" id="IPR023561">
    <property type="entry name" value="Carbonic_anhydrase_a-class"/>
</dbReference>
<evidence type="ECO:0000256" key="4">
    <source>
        <dbReference type="ARBA" id="ARBA00022833"/>
    </source>
</evidence>
<dbReference type="GO" id="GO:0004089">
    <property type="term" value="F:carbonate dehydratase activity"/>
    <property type="evidence" value="ECO:0007669"/>
    <property type="project" value="UniProtKB-EC"/>
</dbReference>
<keyword evidence="4" id="KW-0862">Zinc</keyword>
<evidence type="ECO:0000256" key="1">
    <source>
        <dbReference type="ARBA" id="ARBA00010718"/>
    </source>
</evidence>
<gene>
    <name evidence="8" type="ORF">COHA_008982</name>
</gene>